<keyword evidence="1" id="KW-0472">Membrane</keyword>
<dbReference type="PROSITE" id="PS51257">
    <property type="entry name" value="PROKAR_LIPOPROTEIN"/>
    <property type="match status" value="1"/>
</dbReference>
<dbReference type="RefSeq" id="WP_010122211.1">
    <property type="nucleotide sequence ID" value="NZ_DAITTW010000110.1"/>
</dbReference>
<gene>
    <name evidence="2" type="ORF">DIW82_03840</name>
</gene>
<evidence type="ECO:0000313" key="2">
    <source>
        <dbReference type="EMBL" id="HCT13936.1"/>
    </source>
</evidence>
<keyword evidence="1" id="KW-1133">Transmembrane helix</keyword>
<feature type="transmembrane region" description="Helical" evidence="1">
    <location>
        <begin position="27"/>
        <end position="46"/>
    </location>
</feature>
<evidence type="ECO:0000256" key="1">
    <source>
        <dbReference type="SAM" id="Phobius"/>
    </source>
</evidence>
<name>A0A3D4SXC6_9CORY</name>
<dbReference type="STRING" id="863239.GCA_000213935_00301"/>
<organism evidence="2 3">
    <name type="scientific">Corynebacterium nuruki</name>
    <dbReference type="NCBI Taxonomy" id="1032851"/>
    <lineage>
        <taxon>Bacteria</taxon>
        <taxon>Bacillati</taxon>
        <taxon>Actinomycetota</taxon>
        <taxon>Actinomycetes</taxon>
        <taxon>Mycobacteriales</taxon>
        <taxon>Corynebacteriaceae</taxon>
        <taxon>Corynebacterium</taxon>
    </lineage>
</organism>
<dbReference type="AlphaFoldDB" id="A0A3D4SXC6"/>
<accession>A0A3D4SXC6</accession>
<reference evidence="2 3" key="1">
    <citation type="journal article" date="2018" name="Nat. Biotechnol.">
        <title>A standardized bacterial taxonomy based on genome phylogeny substantially revises the tree of life.</title>
        <authorList>
            <person name="Parks D.H."/>
            <person name="Chuvochina M."/>
            <person name="Waite D.W."/>
            <person name="Rinke C."/>
            <person name="Skarshewski A."/>
            <person name="Chaumeil P.A."/>
            <person name="Hugenholtz P."/>
        </authorList>
    </citation>
    <scope>NUCLEOTIDE SEQUENCE [LARGE SCALE GENOMIC DNA]</scope>
    <source>
        <strain evidence="2">UBA11247</strain>
    </source>
</reference>
<protein>
    <submittedName>
        <fullName evidence="2">Uncharacterized protein</fullName>
    </submittedName>
</protein>
<proteinExistence type="predicted"/>
<dbReference type="EMBL" id="DQID01000105">
    <property type="protein sequence ID" value="HCT13936.1"/>
    <property type="molecule type" value="Genomic_DNA"/>
</dbReference>
<dbReference type="Proteomes" id="UP000261739">
    <property type="component" value="Unassembled WGS sequence"/>
</dbReference>
<keyword evidence="1" id="KW-0812">Transmembrane</keyword>
<sequence length="222" mass="23122">MRASEKIPADRRTRRKLDWEDTRRPAWVMWLSVACLVVLVAVVIALSTSDRVSGPQAVNGDTLGITTGEEVPAYVDRARGSLDAVTGDAPRWALVTPDHPATVDDLTAVFSPLPDIRVSTLLAGGAQQAVPEPAAGHQRADVFATARERAAAGAGAPVDDPALDVLGVVVHATPADLTTLAQTPGVLAVEAAPQDAVFGRIGFRPVAPPEAPQEATQEAPAP</sequence>
<comment type="caution">
    <text evidence="2">The sequence shown here is derived from an EMBL/GenBank/DDBJ whole genome shotgun (WGS) entry which is preliminary data.</text>
</comment>
<evidence type="ECO:0000313" key="3">
    <source>
        <dbReference type="Proteomes" id="UP000261739"/>
    </source>
</evidence>